<dbReference type="CDD" id="cd00060">
    <property type="entry name" value="FHA"/>
    <property type="match status" value="1"/>
</dbReference>
<keyword evidence="3" id="KW-1133">Transmembrane helix</keyword>
<dbReference type="SMART" id="SM00327">
    <property type="entry name" value="VWA"/>
    <property type="match status" value="1"/>
</dbReference>
<dbReference type="SMART" id="SM00240">
    <property type="entry name" value="FHA"/>
    <property type="match status" value="1"/>
</dbReference>
<evidence type="ECO:0000259" key="6">
    <source>
        <dbReference type="PROSITE" id="PS50234"/>
    </source>
</evidence>
<feature type="domain" description="FHA" evidence="5">
    <location>
        <begin position="516"/>
        <end position="566"/>
    </location>
</feature>
<evidence type="ECO:0000259" key="5">
    <source>
        <dbReference type="PROSITE" id="PS50006"/>
    </source>
</evidence>
<sequence>MAVAIAASFVAPALATAAETMSIDQVSVNKPEVAVYFTPPDGAQPESAEARLGGETLTPVSLAPFADSGEGVWLIFAVDCSGSMTAQQMNAIRTAISKFADDMGVADRVTIIAFGKTLEIPVHLSGDADAIKAAAATLIANQNGTLFNDAIVKGLELGADYSAGTPTRRAMLVFSDAEDYNVGGYTRAEVEQRLESSDMAMFAYGFLNASRADLDAFGALARLSGGTIDVVTAANVGDAVAARAVATKAGWIARFTSKTNIVSGNRETLTLTVTDSEGSTLTAETTFTPSRWIPDNTPPTIATAEQSGSSTIRIGFSEPVLGADSAASYRLEDTAGNLLPISAVAYDDASLTVTLTFADIPLSGKITITCPGVTDASMEKNPLSASVSIDFSGATPTPPPVSTPPGEPPASPEPTPTAEPTDPTVFIILAIIVPLIAIAIVFGVIKSNGGLERGEDGKLHFGNTVQQRVQEVIVSTESADAVQYKFVTEKPPEIHLRILDAARNSKDILIPVAGSLFVGRAEGNDLVFDDRRMSRQHFVIEAAPSGFIITNLSETSKGTVVNGVPIGTPRLLNAGDRIEAGDITFFVL</sequence>
<reference evidence="7" key="1">
    <citation type="submission" date="2012-03" db="EMBL/GenBank/DDBJ databases">
        <title>Functional metagenomics reveals considerable lignocellulase gene clusters in the gut microbiome of a wood-feeding higher termite.</title>
        <authorList>
            <person name="Liu N."/>
        </authorList>
    </citation>
    <scope>NUCLEOTIDE SEQUENCE</scope>
</reference>
<evidence type="ECO:0008006" key="8">
    <source>
        <dbReference type="Google" id="ProtNLM"/>
    </source>
</evidence>
<feature type="chain" id="PRO_5032317228" description="FHA domain-containing protein" evidence="4">
    <location>
        <begin position="18"/>
        <end position="588"/>
    </location>
</feature>
<evidence type="ECO:0000256" key="3">
    <source>
        <dbReference type="SAM" id="Phobius"/>
    </source>
</evidence>
<accession>A0A806K107</accession>
<dbReference type="Pfam" id="PF00498">
    <property type="entry name" value="FHA"/>
    <property type="match status" value="1"/>
</dbReference>
<evidence type="ECO:0000256" key="2">
    <source>
        <dbReference type="SAM" id="MobiDB-lite"/>
    </source>
</evidence>
<dbReference type="Gene3D" id="2.60.200.20">
    <property type="match status" value="1"/>
</dbReference>
<feature type="compositionally biased region" description="Pro residues" evidence="2">
    <location>
        <begin position="396"/>
        <end position="417"/>
    </location>
</feature>
<protein>
    <recommendedName>
        <fullName evidence="8">FHA domain-containing protein</fullName>
    </recommendedName>
</protein>
<dbReference type="InterPro" id="IPR008984">
    <property type="entry name" value="SMAD_FHA_dom_sf"/>
</dbReference>
<evidence type="ECO:0000313" key="7">
    <source>
        <dbReference type="EMBL" id="AGS53133.1"/>
    </source>
</evidence>
<dbReference type="PROSITE" id="PS50234">
    <property type="entry name" value="VWFA"/>
    <property type="match status" value="1"/>
</dbReference>
<evidence type="ECO:0000256" key="1">
    <source>
        <dbReference type="ARBA" id="ARBA00022729"/>
    </source>
</evidence>
<dbReference type="InterPro" id="IPR036465">
    <property type="entry name" value="vWFA_dom_sf"/>
</dbReference>
<dbReference type="InterPro" id="IPR014755">
    <property type="entry name" value="Cu-Rt/internalin_Ig-like"/>
</dbReference>
<dbReference type="Gene3D" id="2.60.40.1220">
    <property type="match status" value="1"/>
</dbReference>
<dbReference type="Pfam" id="PF00092">
    <property type="entry name" value="VWA"/>
    <property type="match status" value="1"/>
</dbReference>
<feature type="transmembrane region" description="Helical" evidence="3">
    <location>
        <begin position="425"/>
        <end position="445"/>
    </location>
</feature>
<keyword evidence="3" id="KW-0812">Transmembrane</keyword>
<dbReference type="CDD" id="cd00198">
    <property type="entry name" value="vWFA"/>
    <property type="match status" value="1"/>
</dbReference>
<evidence type="ECO:0000256" key="4">
    <source>
        <dbReference type="SAM" id="SignalP"/>
    </source>
</evidence>
<dbReference type="EMBL" id="JQ844222">
    <property type="protein sequence ID" value="AGS53133.1"/>
    <property type="molecule type" value="Genomic_DNA"/>
</dbReference>
<name>A0A806K107_9BACT</name>
<feature type="domain" description="VWFA" evidence="6">
    <location>
        <begin position="73"/>
        <end position="249"/>
    </location>
</feature>
<dbReference type="PROSITE" id="PS50006">
    <property type="entry name" value="FHA_DOMAIN"/>
    <property type="match status" value="1"/>
</dbReference>
<dbReference type="Gene3D" id="3.40.50.410">
    <property type="entry name" value="von Willebrand factor, type A domain"/>
    <property type="match status" value="1"/>
</dbReference>
<keyword evidence="3" id="KW-0472">Membrane</keyword>
<feature type="region of interest" description="Disordered" evidence="2">
    <location>
        <begin position="388"/>
        <end position="419"/>
    </location>
</feature>
<keyword evidence="1 4" id="KW-0732">Signal</keyword>
<dbReference type="SUPFAM" id="SSF53300">
    <property type="entry name" value="vWA-like"/>
    <property type="match status" value="1"/>
</dbReference>
<dbReference type="SUPFAM" id="SSF49879">
    <property type="entry name" value="SMAD/FHA domain"/>
    <property type="match status" value="1"/>
</dbReference>
<organism evidence="7">
    <name type="scientific">uncultured bacterium contig00040</name>
    <dbReference type="NCBI Taxonomy" id="1181528"/>
    <lineage>
        <taxon>Bacteria</taxon>
        <taxon>environmental samples</taxon>
    </lineage>
</organism>
<dbReference type="InterPro" id="IPR000253">
    <property type="entry name" value="FHA_dom"/>
</dbReference>
<feature type="signal peptide" evidence="4">
    <location>
        <begin position="1"/>
        <end position="17"/>
    </location>
</feature>
<dbReference type="AlphaFoldDB" id="A0A806K107"/>
<proteinExistence type="predicted"/>
<dbReference type="InterPro" id="IPR002035">
    <property type="entry name" value="VWF_A"/>
</dbReference>